<evidence type="ECO:0000313" key="2">
    <source>
        <dbReference type="EMBL" id="MFH0273671.1"/>
    </source>
</evidence>
<dbReference type="RefSeq" id="WP_039974807.1">
    <property type="nucleotide sequence ID" value="NZ_CAKMTZ010000107.1"/>
</dbReference>
<evidence type="ECO:0008006" key="5">
    <source>
        <dbReference type="Google" id="ProtNLM"/>
    </source>
</evidence>
<gene>
    <name evidence="2" type="ORF">ACGRHZ_20585</name>
    <name evidence="1" type="ORF">THF1A12_530021</name>
</gene>
<dbReference type="EMBL" id="JBIHSE010000002">
    <property type="protein sequence ID" value="MFH0273671.1"/>
    <property type="molecule type" value="Genomic_DNA"/>
</dbReference>
<evidence type="ECO:0000313" key="3">
    <source>
        <dbReference type="Proteomes" id="UP001295462"/>
    </source>
</evidence>
<accession>A0AAU9QU56</accession>
<keyword evidence="4" id="KW-1185">Reference proteome</keyword>
<protein>
    <recommendedName>
        <fullName evidence="5">Cold-shock protein</fullName>
    </recommendedName>
</protein>
<evidence type="ECO:0000313" key="4">
    <source>
        <dbReference type="Proteomes" id="UP001607221"/>
    </source>
</evidence>
<dbReference type="AlphaFoldDB" id="A0AAU9QU56"/>
<dbReference type="EMBL" id="CAKMUD010000109">
    <property type="protein sequence ID" value="CAH1602083.1"/>
    <property type="molecule type" value="Genomic_DNA"/>
</dbReference>
<comment type="caution">
    <text evidence="1">The sequence shown here is derived from an EMBL/GenBank/DDBJ whole genome shotgun (WGS) entry which is preliminary data.</text>
</comment>
<reference evidence="1" key="1">
    <citation type="submission" date="2022-01" db="EMBL/GenBank/DDBJ databases">
        <authorList>
            <person name="Lagorce A."/>
        </authorList>
    </citation>
    <scope>NUCLEOTIDE SEQUENCE</scope>
    <source>
        <strain evidence="1">Th15_F1_A12</strain>
    </source>
</reference>
<organism evidence="1 3">
    <name type="scientific">Vibrio jasicida</name>
    <dbReference type="NCBI Taxonomy" id="766224"/>
    <lineage>
        <taxon>Bacteria</taxon>
        <taxon>Pseudomonadati</taxon>
        <taxon>Pseudomonadota</taxon>
        <taxon>Gammaproteobacteria</taxon>
        <taxon>Vibrionales</taxon>
        <taxon>Vibrionaceae</taxon>
        <taxon>Vibrio</taxon>
    </lineage>
</organism>
<dbReference type="Proteomes" id="UP001295462">
    <property type="component" value="Unassembled WGS sequence"/>
</dbReference>
<dbReference type="Proteomes" id="UP001607221">
    <property type="component" value="Unassembled WGS sequence"/>
</dbReference>
<proteinExistence type="predicted"/>
<reference evidence="2 4" key="2">
    <citation type="submission" date="2024-10" db="EMBL/GenBank/DDBJ databases">
        <authorList>
            <person name="Yibar A."/>
            <person name="Saticioglu I.B."/>
            <person name="Duman M."/>
            <person name="Ajmi N."/>
            <person name="Gurler F."/>
            <person name="Ay H."/>
            <person name="Onuk E."/>
            <person name="Guler S."/>
            <person name="Romalde J.L."/>
        </authorList>
    </citation>
    <scope>NUCLEOTIDE SEQUENCE [LARGE SCALE GENOMIC DNA]</scope>
    <source>
        <strain evidence="2 4">1-TCBS-A</strain>
    </source>
</reference>
<sequence>MKLGKVTSIFQKKDIDLVASSTNSNTFDRDGLSRFRVGQKKPTKQSCEDERGEDATTTILNVAIPTKLGNKR</sequence>
<evidence type="ECO:0000313" key="1">
    <source>
        <dbReference type="EMBL" id="CAH1602083.1"/>
    </source>
</evidence>
<name>A0AAU9QU56_9VIBR</name>